<comment type="similarity">
    <text evidence="2">Belongs to the MscS (TC 1.A.23) family.</text>
</comment>
<evidence type="ECO:0000256" key="2">
    <source>
        <dbReference type="ARBA" id="ARBA00008017"/>
    </source>
</evidence>
<gene>
    <name evidence="11" type="ORF">P3X46_007575</name>
</gene>
<evidence type="ECO:0000256" key="4">
    <source>
        <dbReference type="ARBA" id="ARBA00022989"/>
    </source>
</evidence>
<comment type="caution">
    <text evidence="11">The sequence shown here is derived from an EMBL/GenBank/DDBJ whole genome shotgun (WGS) entry which is preliminary data.</text>
</comment>
<keyword evidence="12" id="KW-1185">Reference proteome</keyword>
<dbReference type="PANTHER" id="PTHR31618">
    <property type="entry name" value="MECHANOSENSITIVE ION CHANNEL PROTEIN 5"/>
    <property type="match status" value="1"/>
</dbReference>
<evidence type="ECO:0000256" key="6">
    <source>
        <dbReference type="ARBA" id="ARBA00023136"/>
    </source>
</evidence>
<proteinExistence type="inferred from homology"/>
<feature type="transmembrane region" description="Helical" evidence="9">
    <location>
        <begin position="197"/>
        <end position="213"/>
    </location>
</feature>
<feature type="domain" description="Mechanosensitive ion channel MscS" evidence="10">
    <location>
        <begin position="479"/>
        <end position="535"/>
    </location>
</feature>
<evidence type="ECO:0000313" key="12">
    <source>
        <dbReference type="Proteomes" id="UP001174677"/>
    </source>
</evidence>
<evidence type="ECO:0000259" key="10">
    <source>
        <dbReference type="Pfam" id="PF00924"/>
    </source>
</evidence>
<keyword evidence="7" id="KW-0407">Ion channel</keyword>
<keyword evidence="6 9" id="KW-0472">Membrane</keyword>
<dbReference type="SUPFAM" id="SSF50182">
    <property type="entry name" value="Sm-like ribonucleoproteins"/>
    <property type="match status" value="1"/>
</dbReference>
<feature type="compositionally biased region" description="Polar residues" evidence="8">
    <location>
        <begin position="46"/>
        <end position="70"/>
    </location>
</feature>
<dbReference type="Pfam" id="PF00924">
    <property type="entry name" value="MS_channel_2nd"/>
    <property type="match status" value="1"/>
</dbReference>
<evidence type="ECO:0000256" key="1">
    <source>
        <dbReference type="ARBA" id="ARBA00004141"/>
    </source>
</evidence>
<keyword evidence="5" id="KW-0406">Ion transport</keyword>
<dbReference type="Gene3D" id="2.30.30.60">
    <property type="match status" value="1"/>
</dbReference>
<feature type="transmembrane region" description="Helical" evidence="9">
    <location>
        <begin position="425"/>
        <end position="444"/>
    </location>
</feature>
<evidence type="ECO:0000256" key="8">
    <source>
        <dbReference type="SAM" id="MobiDB-lite"/>
    </source>
</evidence>
<evidence type="ECO:0000313" key="11">
    <source>
        <dbReference type="EMBL" id="KAJ9183763.1"/>
    </source>
</evidence>
<dbReference type="Proteomes" id="UP001174677">
    <property type="component" value="Chromosome 4"/>
</dbReference>
<keyword evidence="3 9" id="KW-0812">Transmembrane</keyword>
<evidence type="ECO:0000256" key="9">
    <source>
        <dbReference type="SAM" id="Phobius"/>
    </source>
</evidence>
<evidence type="ECO:0000256" key="7">
    <source>
        <dbReference type="ARBA" id="ARBA00023303"/>
    </source>
</evidence>
<dbReference type="PANTHER" id="PTHR31618:SF33">
    <property type="entry name" value="MECHANOSENSITIVE ION CHANNEL PROTEIN"/>
    <property type="match status" value="1"/>
</dbReference>
<dbReference type="InterPro" id="IPR023408">
    <property type="entry name" value="MscS_beta-dom_sf"/>
</dbReference>
<name>A0ABQ9MWF4_HEVBR</name>
<dbReference type="InterPro" id="IPR006685">
    <property type="entry name" value="MscS_channel_2nd"/>
</dbReference>
<feature type="transmembrane region" description="Helical" evidence="9">
    <location>
        <begin position="114"/>
        <end position="134"/>
    </location>
</feature>
<protein>
    <recommendedName>
        <fullName evidence="10">Mechanosensitive ion channel MscS domain-containing protein</fullName>
    </recommendedName>
</protein>
<sequence>MAGGTNDFSIQISDAAENAVILLNSQIGSSLPQSTEPQNLGDRDPSFSTSSKPPLNNLIQRKSQTSSPSSKPLRATPPTDDSEPTSKRKELLVSPGPNKEEETQKEGMKSWEKFIISMETTAFACVMGFFIASMTTDRLKNSMIWGLEIWKWCLLILAILCGRLTAYLITNVLMSLIWKLWLDERVLYFAHGVKKSVLFFIWLALVTLAWGLLFNHGDKRTVTRGLAGCLIGATLWLLKTLLVKLIGSVHATKLFSKIKEAIRYRKVVRALSAMEMRNTNSEMQKQEKDSAETMRELMDAIRGKRLFPISYIRFDIGEGKHTVENITDEAGAKIASDEIFTKLADTDGYMDFKKLLNFVDDEKVIQHFEGVAEDKQNTAGVEQNNTEQEKQIKKSVFRNWVVDIYKDHDSLNNTLQHSKTAIDELNMIASVIVLIVVAVVWLLFMEVLSTKLLLFMSSQLLLVAFMFGNTVKKVFEAVIFVFVVHAFDVGDRCVIDGVQMVVDEMNILTTTFLRYDGEKIYYPNSILALKPISNLYRSPPMSECVEFAISLRTSMEIINDLQDNIKRYLESNPRRWRAEHSLQFKEIEDVNKMKVALFVNHTINFHYFAKRAKRRSELVLQMKQIFEELKIEYNLLPQQVNLSYTASAPSAPPIPVRRS</sequence>
<feature type="region of interest" description="Disordered" evidence="8">
    <location>
        <begin position="29"/>
        <end position="106"/>
    </location>
</feature>
<organism evidence="11 12">
    <name type="scientific">Hevea brasiliensis</name>
    <name type="common">Para rubber tree</name>
    <name type="synonym">Siphonia brasiliensis</name>
    <dbReference type="NCBI Taxonomy" id="3981"/>
    <lineage>
        <taxon>Eukaryota</taxon>
        <taxon>Viridiplantae</taxon>
        <taxon>Streptophyta</taxon>
        <taxon>Embryophyta</taxon>
        <taxon>Tracheophyta</taxon>
        <taxon>Spermatophyta</taxon>
        <taxon>Magnoliopsida</taxon>
        <taxon>eudicotyledons</taxon>
        <taxon>Gunneridae</taxon>
        <taxon>Pentapetalae</taxon>
        <taxon>rosids</taxon>
        <taxon>fabids</taxon>
        <taxon>Malpighiales</taxon>
        <taxon>Euphorbiaceae</taxon>
        <taxon>Crotonoideae</taxon>
        <taxon>Micrandreae</taxon>
        <taxon>Hevea</taxon>
    </lineage>
</organism>
<comment type="subcellular location">
    <subcellularLocation>
        <location evidence="1">Membrane</location>
        <topology evidence="1">Multi-pass membrane protein</topology>
    </subcellularLocation>
</comment>
<accession>A0ABQ9MWF4</accession>
<dbReference type="InterPro" id="IPR010920">
    <property type="entry name" value="LSM_dom_sf"/>
</dbReference>
<evidence type="ECO:0000256" key="5">
    <source>
        <dbReference type="ARBA" id="ARBA00023065"/>
    </source>
</evidence>
<reference evidence="11" key="1">
    <citation type="journal article" date="2023" name="Plant Biotechnol. J.">
        <title>Chromosome-level wild Hevea brasiliensis genome provides new tools for genomic-assisted breeding and valuable loci to elevate rubber yield.</title>
        <authorList>
            <person name="Cheng H."/>
            <person name="Song X."/>
            <person name="Hu Y."/>
            <person name="Wu T."/>
            <person name="Yang Q."/>
            <person name="An Z."/>
            <person name="Feng S."/>
            <person name="Deng Z."/>
            <person name="Wu W."/>
            <person name="Zeng X."/>
            <person name="Tu M."/>
            <person name="Wang X."/>
            <person name="Huang H."/>
        </authorList>
    </citation>
    <scope>NUCLEOTIDE SEQUENCE</scope>
    <source>
        <strain evidence="11">MT/VB/25A 57/8</strain>
    </source>
</reference>
<dbReference type="InterPro" id="IPR016688">
    <property type="entry name" value="MscS-like_plants/fungi"/>
</dbReference>
<keyword evidence="4 9" id="KW-1133">Transmembrane helix</keyword>
<keyword evidence="5" id="KW-0813">Transport</keyword>
<feature type="transmembrane region" description="Helical" evidence="9">
    <location>
        <begin position="154"/>
        <end position="177"/>
    </location>
</feature>
<evidence type="ECO:0000256" key="3">
    <source>
        <dbReference type="ARBA" id="ARBA00022692"/>
    </source>
</evidence>
<dbReference type="EMBL" id="JARPOI010000004">
    <property type="protein sequence ID" value="KAJ9183763.1"/>
    <property type="molecule type" value="Genomic_DNA"/>
</dbReference>
<feature type="compositionally biased region" description="Polar residues" evidence="8">
    <location>
        <begin position="29"/>
        <end position="38"/>
    </location>
</feature>